<dbReference type="InterPro" id="IPR001980">
    <property type="entry name" value="PPAT"/>
</dbReference>
<dbReference type="EC" id="2.7.7.3" evidence="9"/>
<evidence type="ECO:0000256" key="9">
    <source>
        <dbReference type="HAMAP-Rule" id="MF_00151"/>
    </source>
</evidence>
<dbReference type="GO" id="GO:0004595">
    <property type="term" value="F:pantetheine-phosphate adenylyltransferase activity"/>
    <property type="evidence" value="ECO:0007669"/>
    <property type="project" value="UniProtKB-UniRule"/>
</dbReference>
<name>M4VE23_9BACT</name>
<organism evidence="11 12">
    <name type="scientific">Pseudobdellovibrio exovorus JSS</name>
    <dbReference type="NCBI Taxonomy" id="1184267"/>
    <lineage>
        <taxon>Bacteria</taxon>
        <taxon>Pseudomonadati</taxon>
        <taxon>Bdellovibrionota</taxon>
        <taxon>Bdellovibrionia</taxon>
        <taxon>Bdellovibrionales</taxon>
        <taxon>Pseudobdellovibrionaceae</taxon>
        <taxon>Pseudobdellovibrio</taxon>
    </lineage>
</organism>
<dbReference type="NCBIfam" id="TIGR00125">
    <property type="entry name" value="cyt_tran_rel"/>
    <property type="match status" value="1"/>
</dbReference>
<dbReference type="Gene3D" id="3.40.50.620">
    <property type="entry name" value="HUPs"/>
    <property type="match status" value="1"/>
</dbReference>
<dbReference type="Pfam" id="PF01467">
    <property type="entry name" value="CTP_transf_like"/>
    <property type="match status" value="1"/>
</dbReference>
<feature type="binding site" evidence="9">
    <location>
        <begin position="124"/>
        <end position="130"/>
    </location>
    <ligand>
        <name>ATP</name>
        <dbReference type="ChEBI" id="CHEBI:30616"/>
    </ligand>
</feature>
<evidence type="ECO:0000256" key="1">
    <source>
        <dbReference type="ARBA" id="ARBA00022490"/>
    </source>
</evidence>
<comment type="cofactor">
    <cofactor evidence="9">
        <name>Mg(2+)</name>
        <dbReference type="ChEBI" id="CHEBI:18420"/>
    </cofactor>
</comment>
<dbReference type="PRINTS" id="PR01020">
    <property type="entry name" value="LPSBIOSNTHSS"/>
</dbReference>
<evidence type="ECO:0000256" key="5">
    <source>
        <dbReference type="ARBA" id="ARBA00022840"/>
    </source>
</evidence>
<dbReference type="PANTHER" id="PTHR21342:SF1">
    <property type="entry name" value="PHOSPHOPANTETHEINE ADENYLYLTRANSFERASE"/>
    <property type="match status" value="1"/>
</dbReference>
<dbReference type="GO" id="GO:0015937">
    <property type="term" value="P:coenzyme A biosynthetic process"/>
    <property type="evidence" value="ECO:0007669"/>
    <property type="project" value="UniProtKB-UniRule"/>
</dbReference>
<keyword evidence="4 9" id="KW-0547">Nucleotide-binding</keyword>
<evidence type="ECO:0000256" key="7">
    <source>
        <dbReference type="ARBA" id="ARBA00022993"/>
    </source>
</evidence>
<evidence type="ECO:0000313" key="12">
    <source>
        <dbReference type="Proteomes" id="UP000012040"/>
    </source>
</evidence>
<dbReference type="InterPro" id="IPR014729">
    <property type="entry name" value="Rossmann-like_a/b/a_fold"/>
</dbReference>
<dbReference type="InterPro" id="IPR004821">
    <property type="entry name" value="Cyt_trans-like"/>
</dbReference>
<dbReference type="AlphaFoldDB" id="M4VE23"/>
<dbReference type="GO" id="GO:0005737">
    <property type="term" value="C:cytoplasm"/>
    <property type="evidence" value="ECO:0007669"/>
    <property type="project" value="UniProtKB-SubCell"/>
</dbReference>
<feature type="binding site" evidence="9">
    <location>
        <position position="74"/>
    </location>
    <ligand>
        <name>substrate</name>
    </ligand>
</feature>
<sequence length="160" mass="17966">MSKIAVYPGSFDPITTGHLDIIDRISHIFDHVIVLVADSNEKNYLFSAEERAAFLKNATAGNSKIEVDVFQGLTVDYMRKRKAHVIVRGLRAVADFEYEGTLASMNRRLAPEVETFMVFSRPEYYFISSRGVKEVARNGGALHGLVPDFVIESLQKKIRG</sequence>
<keyword evidence="3 9" id="KW-0548">Nucleotidyltransferase</keyword>
<feature type="binding site" evidence="9">
    <location>
        <position position="10"/>
    </location>
    <ligand>
        <name>substrate</name>
    </ligand>
</feature>
<proteinExistence type="inferred from homology"/>
<dbReference type="PATRIC" id="fig|1184267.3.peg.2100"/>
<feature type="site" description="Transition state stabilizer" evidence="9">
    <location>
        <position position="18"/>
    </location>
</feature>
<keyword evidence="6 9" id="KW-0460">Magnesium</keyword>
<dbReference type="RefSeq" id="WP_015470781.1">
    <property type="nucleotide sequence ID" value="NC_020813.1"/>
</dbReference>
<dbReference type="STRING" id="1184267.A11Q_2075"/>
<evidence type="ECO:0000256" key="4">
    <source>
        <dbReference type="ARBA" id="ARBA00022741"/>
    </source>
</evidence>
<dbReference type="UniPathway" id="UPA00241">
    <property type="reaction ID" value="UER00355"/>
</dbReference>
<gene>
    <name evidence="9" type="primary">coaD</name>
    <name evidence="11" type="ORF">A11Q_2075</name>
</gene>
<evidence type="ECO:0000256" key="6">
    <source>
        <dbReference type="ARBA" id="ARBA00022842"/>
    </source>
</evidence>
<keyword evidence="12" id="KW-1185">Reference proteome</keyword>
<feature type="binding site" evidence="9">
    <location>
        <position position="42"/>
    </location>
    <ligand>
        <name>substrate</name>
    </ligand>
</feature>
<dbReference type="GO" id="GO:0005524">
    <property type="term" value="F:ATP binding"/>
    <property type="evidence" value="ECO:0007669"/>
    <property type="project" value="UniProtKB-KW"/>
</dbReference>
<feature type="domain" description="Cytidyltransferase-like" evidence="10">
    <location>
        <begin position="6"/>
        <end position="134"/>
    </location>
</feature>
<dbReference type="CDD" id="cd02163">
    <property type="entry name" value="PPAT"/>
    <property type="match status" value="1"/>
</dbReference>
<keyword evidence="7 9" id="KW-0173">Coenzyme A biosynthesis</keyword>
<reference evidence="11 12" key="1">
    <citation type="journal article" date="2013" name="ISME J.">
        <title>By their genes ye shall know them: genomic signatures of predatory bacteria.</title>
        <authorList>
            <person name="Pasternak Z."/>
            <person name="Pietrokovski S."/>
            <person name="Rotem O."/>
            <person name="Gophna U."/>
            <person name="Lurie-Weinberger M.N."/>
            <person name="Jurkevitch E."/>
        </authorList>
    </citation>
    <scope>NUCLEOTIDE SEQUENCE [LARGE SCALE GENOMIC DNA]</scope>
    <source>
        <strain evidence="11 12">JSS</strain>
    </source>
</reference>
<keyword evidence="2 9" id="KW-0808">Transferase</keyword>
<accession>M4VE23</accession>
<dbReference type="KEGG" id="bex:A11Q_2075"/>
<comment type="pathway">
    <text evidence="9">Cofactor biosynthesis; coenzyme A biosynthesis; CoA from (R)-pantothenate: step 4/5.</text>
</comment>
<dbReference type="SUPFAM" id="SSF52374">
    <property type="entry name" value="Nucleotidylyl transferase"/>
    <property type="match status" value="1"/>
</dbReference>
<feature type="binding site" evidence="9">
    <location>
        <position position="99"/>
    </location>
    <ligand>
        <name>ATP</name>
        <dbReference type="ChEBI" id="CHEBI:30616"/>
    </ligand>
</feature>
<dbReference type="eggNOG" id="COG0669">
    <property type="taxonomic scope" value="Bacteria"/>
</dbReference>
<dbReference type="OrthoDB" id="5293127at2"/>
<comment type="subunit">
    <text evidence="9">Homohexamer.</text>
</comment>
<protein>
    <recommendedName>
        <fullName evidence="9">Phosphopantetheine adenylyltransferase</fullName>
        <ecNumber evidence="9">2.7.7.3</ecNumber>
    </recommendedName>
    <alternativeName>
        <fullName evidence="9">Dephospho-CoA pyrophosphorylase</fullName>
    </alternativeName>
    <alternativeName>
        <fullName evidence="9">Pantetheine-phosphate adenylyltransferase</fullName>
        <shortName evidence="9">PPAT</shortName>
    </alternativeName>
</protein>
<evidence type="ECO:0000256" key="2">
    <source>
        <dbReference type="ARBA" id="ARBA00022679"/>
    </source>
</evidence>
<evidence type="ECO:0000256" key="3">
    <source>
        <dbReference type="ARBA" id="ARBA00022695"/>
    </source>
</evidence>
<keyword evidence="1 9" id="KW-0963">Cytoplasm</keyword>
<comment type="subcellular location">
    <subcellularLocation>
        <location evidence="9">Cytoplasm</location>
    </subcellularLocation>
</comment>
<feature type="binding site" evidence="9">
    <location>
        <begin position="89"/>
        <end position="91"/>
    </location>
    <ligand>
        <name>ATP</name>
        <dbReference type="ChEBI" id="CHEBI:30616"/>
    </ligand>
</feature>
<keyword evidence="5 9" id="KW-0067">ATP-binding</keyword>
<evidence type="ECO:0000313" key="11">
    <source>
        <dbReference type="EMBL" id="AGH96291.1"/>
    </source>
</evidence>
<dbReference type="HOGENOM" id="CLU_100149_0_1_7"/>
<dbReference type="HAMAP" id="MF_00151">
    <property type="entry name" value="PPAT_bact"/>
    <property type="match status" value="1"/>
</dbReference>
<comment type="function">
    <text evidence="9">Reversibly transfers an adenylyl group from ATP to 4'-phosphopantetheine, yielding dephospho-CoA (dPCoA) and pyrophosphate.</text>
</comment>
<comment type="similarity">
    <text evidence="9">Belongs to the bacterial CoaD family.</text>
</comment>
<evidence type="ECO:0000259" key="10">
    <source>
        <dbReference type="Pfam" id="PF01467"/>
    </source>
</evidence>
<dbReference type="Proteomes" id="UP000012040">
    <property type="component" value="Chromosome"/>
</dbReference>
<dbReference type="PANTHER" id="PTHR21342">
    <property type="entry name" value="PHOSPHOPANTETHEINE ADENYLYLTRANSFERASE"/>
    <property type="match status" value="1"/>
</dbReference>
<dbReference type="EMBL" id="CP003537">
    <property type="protein sequence ID" value="AGH96291.1"/>
    <property type="molecule type" value="Genomic_DNA"/>
</dbReference>
<feature type="binding site" evidence="9">
    <location>
        <begin position="10"/>
        <end position="11"/>
    </location>
    <ligand>
        <name>ATP</name>
        <dbReference type="ChEBI" id="CHEBI:30616"/>
    </ligand>
</feature>
<dbReference type="NCBIfam" id="TIGR01510">
    <property type="entry name" value="coaD_prev_kdtB"/>
    <property type="match status" value="1"/>
</dbReference>
<comment type="catalytic activity">
    <reaction evidence="8 9">
        <text>(R)-4'-phosphopantetheine + ATP + H(+) = 3'-dephospho-CoA + diphosphate</text>
        <dbReference type="Rhea" id="RHEA:19801"/>
        <dbReference type="ChEBI" id="CHEBI:15378"/>
        <dbReference type="ChEBI" id="CHEBI:30616"/>
        <dbReference type="ChEBI" id="CHEBI:33019"/>
        <dbReference type="ChEBI" id="CHEBI:57328"/>
        <dbReference type="ChEBI" id="CHEBI:61723"/>
        <dbReference type="EC" id="2.7.7.3"/>
    </reaction>
</comment>
<feature type="binding site" evidence="9">
    <location>
        <position position="18"/>
    </location>
    <ligand>
        <name>ATP</name>
        <dbReference type="ChEBI" id="CHEBI:30616"/>
    </ligand>
</feature>
<feature type="binding site" evidence="9">
    <location>
        <position position="88"/>
    </location>
    <ligand>
        <name>substrate</name>
    </ligand>
</feature>
<evidence type="ECO:0000256" key="8">
    <source>
        <dbReference type="ARBA" id="ARBA00029346"/>
    </source>
</evidence>